<keyword evidence="1" id="KW-0489">Methyltransferase</keyword>
<name>A0ABW3CPC7_9ACTN</name>
<sequence>RDVSVEVHTAVFTGETALPMLTATVEACRAADAITDAEADAWLDEQHDRARGNRLLAAVPFFLTAATRP</sequence>
<evidence type="ECO:0000313" key="2">
    <source>
        <dbReference type="Proteomes" id="UP001597083"/>
    </source>
</evidence>
<accession>A0ABW3CPC7</accession>
<comment type="caution">
    <text evidence="1">The sequence shown here is derived from an EMBL/GenBank/DDBJ whole genome shotgun (WGS) entry which is preliminary data.</text>
</comment>
<dbReference type="Proteomes" id="UP001597083">
    <property type="component" value="Unassembled WGS sequence"/>
</dbReference>
<dbReference type="GO" id="GO:0032259">
    <property type="term" value="P:methylation"/>
    <property type="evidence" value="ECO:0007669"/>
    <property type="project" value="UniProtKB-KW"/>
</dbReference>
<feature type="non-terminal residue" evidence="1">
    <location>
        <position position="1"/>
    </location>
</feature>
<reference evidence="2" key="1">
    <citation type="journal article" date="2019" name="Int. J. Syst. Evol. Microbiol.">
        <title>The Global Catalogue of Microorganisms (GCM) 10K type strain sequencing project: providing services to taxonomists for standard genome sequencing and annotation.</title>
        <authorList>
            <consortium name="The Broad Institute Genomics Platform"/>
            <consortium name="The Broad Institute Genome Sequencing Center for Infectious Disease"/>
            <person name="Wu L."/>
            <person name="Ma J."/>
        </authorList>
    </citation>
    <scope>NUCLEOTIDE SEQUENCE [LARGE SCALE GENOMIC DNA]</scope>
    <source>
        <strain evidence="2">JCM 31696</strain>
    </source>
</reference>
<organism evidence="1 2">
    <name type="scientific">Actinomadura adrarensis</name>
    <dbReference type="NCBI Taxonomy" id="1819600"/>
    <lineage>
        <taxon>Bacteria</taxon>
        <taxon>Bacillati</taxon>
        <taxon>Actinomycetota</taxon>
        <taxon>Actinomycetes</taxon>
        <taxon>Streptosporangiales</taxon>
        <taxon>Thermomonosporaceae</taxon>
        <taxon>Actinomadura</taxon>
    </lineage>
</organism>
<protein>
    <submittedName>
        <fullName evidence="1">SAM-dependent methyltransferase</fullName>
    </submittedName>
</protein>
<dbReference type="GO" id="GO:0008168">
    <property type="term" value="F:methyltransferase activity"/>
    <property type="evidence" value="ECO:0007669"/>
    <property type="project" value="UniProtKB-KW"/>
</dbReference>
<keyword evidence="1" id="KW-0808">Transferase</keyword>
<proteinExistence type="predicted"/>
<gene>
    <name evidence="1" type="ORF">ACFQ07_24570</name>
</gene>
<dbReference type="EMBL" id="JBHTIR010003584">
    <property type="protein sequence ID" value="MFD0855439.1"/>
    <property type="molecule type" value="Genomic_DNA"/>
</dbReference>
<keyword evidence="2" id="KW-1185">Reference proteome</keyword>
<evidence type="ECO:0000313" key="1">
    <source>
        <dbReference type="EMBL" id="MFD0855439.1"/>
    </source>
</evidence>